<proteinExistence type="predicted"/>
<organism evidence="1 2">
    <name type="scientific">Crocosphaera chwakensis CCY0110</name>
    <dbReference type="NCBI Taxonomy" id="391612"/>
    <lineage>
        <taxon>Bacteria</taxon>
        <taxon>Bacillati</taxon>
        <taxon>Cyanobacteriota</taxon>
        <taxon>Cyanophyceae</taxon>
        <taxon>Oscillatoriophycideae</taxon>
        <taxon>Chroococcales</taxon>
        <taxon>Aphanothecaceae</taxon>
        <taxon>Crocosphaera</taxon>
        <taxon>Crocosphaera chwakensis</taxon>
    </lineage>
</organism>
<dbReference type="AlphaFoldDB" id="A3IZ12"/>
<name>A3IZ12_9CHRO</name>
<dbReference type="Proteomes" id="UP000003781">
    <property type="component" value="Unassembled WGS sequence"/>
</dbReference>
<protein>
    <submittedName>
        <fullName evidence="1">Uncharacterized protein</fullName>
    </submittedName>
</protein>
<keyword evidence="2" id="KW-1185">Reference proteome</keyword>
<gene>
    <name evidence="1" type="ORF">CY0110_14535</name>
</gene>
<comment type="caution">
    <text evidence="1">The sequence shown here is derived from an EMBL/GenBank/DDBJ whole genome shotgun (WGS) entry which is preliminary data.</text>
</comment>
<reference evidence="1 2" key="1">
    <citation type="submission" date="2007-03" db="EMBL/GenBank/DDBJ databases">
        <authorList>
            <person name="Stal L."/>
            <person name="Ferriera S."/>
            <person name="Johnson J."/>
            <person name="Kravitz S."/>
            <person name="Beeson K."/>
            <person name="Sutton G."/>
            <person name="Rogers Y.-H."/>
            <person name="Friedman R."/>
            <person name="Frazier M."/>
            <person name="Venter J.C."/>
        </authorList>
    </citation>
    <scope>NUCLEOTIDE SEQUENCE [LARGE SCALE GENOMIC DNA]</scope>
    <source>
        <strain evidence="1 2">CCY0110</strain>
    </source>
</reference>
<accession>A3IZ12</accession>
<dbReference type="EMBL" id="AAXW01000092">
    <property type="protein sequence ID" value="EAZ88279.1"/>
    <property type="molecule type" value="Genomic_DNA"/>
</dbReference>
<evidence type="ECO:0000313" key="1">
    <source>
        <dbReference type="EMBL" id="EAZ88279.1"/>
    </source>
</evidence>
<sequence length="44" mass="5247">MLAPQWGVKSIIQEKAEWYEISVLGYDPKFFHNEINTIKFSFLK</sequence>
<evidence type="ECO:0000313" key="2">
    <source>
        <dbReference type="Proteomes" id="UP000003781"/>
    </source>
</evidence>